<keyword evidence="3" id="KW-0337">GPI-anchor biosynthesis</keyword>
<evidence type="ECO:0000256" key="5">
    <source>
        <dbReference type="ARBA" id="ARBA00022824"/>
    </source>
</evidence>
<evidence type="ECO:0000256" key="8">
    <source>
        <dbReference type="SAM" id="MobiDB-lite"/>
    </source>
</evidence>
<organism evidence="10 11">
    <name type="scientific">Hapsidospora chrysogenum (strain ATCC 11550 / CBS 779.69 / DSM 880 / IAM 14645 / JCM 23072 / IMI 49137)</name>
    <name type="common">Acremonium chrysogenum</name>
    <dbReference type="NCBI Taxonomy" id="857340"/>
    <lineage>
        <taxon>Eukaryota</taxon>
        <taxon>Fungi</taxon>
        <taxon>Dikarya</taxon>
        <taxon>Ascomycota</taxon>
        <taxon>Pezizomycotina</taxon>
        <taxon>Sordariomycetes</taxon>
        <taxon>Hypocreomycetidae</taxon>
        <taxon>Hypocreales</taxon>
        <taxon>Bionectriaceae</taxon>
        <taxon>Hapsidospora</taxon>
    </lineage>
</organism>
<evidence type="ECO:0000256" key="1">
    <source>
        <dbReference type="ARBA" id="ARBA00004477"/>
    </source>
</evidence>
<dbReference type="STRING" id="857340.A0A086T9C8"/>
<feature type="transmembrane region" description="Helical" evidence="9">
    <location>
        <begin position="220"/>
        <end position="241"/>
    </location>
</feature>
<evidence type="ECO:0000313" key="11">
    <source>
        <dbReference type="Proteomes" id="UP000029964"/>
    </source>
</evidence>
<dbReference type="HOGENOM" id="CLU_069429_0_0_1"/>
<evidence type="ECO:0000256" key="4">
    <source>
        <dbReference type="ARBA" id="ARBA00022692"/>
    </source>
</evidence>
<feature type="region of interest" description="Disordered" evidence="8">
    <location>
        <begin position="1"/>
        <end position="24"/>
    </location>
</feature>
<evidence type="ECO:0000256" key="7">
    <source>
        <dbReference type="ARBA" id="ARBA00023136"/>
    </source>
</evidence>
<feature type="transmembrane region" description="Helical" evidence="9">
    <location>
        <begin position="188"/>
        <end position="208"/>
    </location>
</feature>
<dbReference type="OrthoDB" id="17366at2759"/>
<evidence type="ECO:0000256" key="9">
    <source>
        <dbReference type="SAM" id="Phobius"/>
    </source>
</evidence>
<keyword evidence="6 9" id="KW-1133">Transmembrane helix</keyword>
<protein>
    <submittedName>
        <fullName evidence="10">Glycosylphosphatidylinositol anchor biosynthesis protein-like protein</fullName>
    </submittedName>
</protein>
<feature type="transmembrane region" description="Helical" evidence="9">
    <location>
        <begin position="113"/>
        <end position="142"/>
    </location>
</feature>
<keyword evidence="4 9" id="KW-0812">Transmembrane</keyword>
<dbReference type="InterPro" id="IPR009580">
    <property type="entry name" value="GPI_biosynthesis_protein_Pig-F"/>
</dbReference>
<keyword evidence="5" id="KW-0256">Endoplasmic reticulum</keyword>
<dbReference type="AlphaFoldDB" id="A0A086T9C8"/>
<dbReference type="Proteomes" id="UP000029964">
    <property type="component" value="Unassembled WGS sequence"/>
</dbReference>
<evidence type="ECO:0000313" key="10">
    <source>
        <dbReference type="EMBL" id="KFH45960.1"/>
    </source>
</evidence>
<evidence type="ECO:0000256" key="6">
    <source>
        <dbReference type="ARBA" id="ARBA00022989"/>
    </source>
</evidence>
<dbReference type="GO" id="GO:0005789">
    <property type="term" value="C:endoplasmic reticulum membrane"/>
    <property type="evidence" value="ECO:0007669"/>
    <property type="project" value="UniProtKB-SubCell"/>
</dbReference>
<dbReference type="EMBL" id="JPKY01000025">
    <property type="protein sequence ID" value="KFH45960.1"/>
    <property type="molecule type" value="Genomic_DNA"/>
</dbReference>
<accession>A0A086T9C8</accession>
<comment type="caution">
    <text evidence="10">The sequence shown here is derived from an EMBL/GenBank/DDBJ whole genome shotgun (WGS) entry which is preliminary data.</text>
</comment>
<keyword evidence="11" id="KW-1185">Reference proteome</keyword>
<evidence type="ECO:0000256" key="3">
    <source>
        <dbReference type="ARBA" id="ARBA00022502"/>
    </source>
</evidence>
<dbReference type="GO" id="GO:0006506">
    <property type="term" value="P:GPI anchor biosynthetic process"/>
    <property type="evidence" value="ECO:0007669"/>
    <property type="project" value="UniProtKB-UniPathway"/>
</dbReference>
<evidence type="ECO:0000256" key="2">
    <source>
        <dbReference type="ARBA" id="ARBA00004687"/>
    </source>
</evidence>
<keyword evidence="7 9" id="KW-0472">Membrane</keyword>
<comment type="subcellular location">
    <subcellularLocation>
        <location evidence="1">Endoplasmic reticulum membrane</location>
        <topology evidence="1">Multi-pass membrane protein</topology>
    </subcellularLocation>
</comment>
<dbReference type="Pfam" id="PF06699">
    <property type="entry name" value="PIG-F"/>
    <property type="match status" value="1"/>
</dbReference>
<comment type="pathway">
    <text evidence="2">Glycolipid biosynthesis; glycosylphosphatidylinositol-anchor biosynthesis.</text>
</comment>
<name>A0A086T9C8_HAPC1</name>
<sequence>MSSGAAKAQSGPVTDSKLSKPSPLQPVAIVDTPASKAISIGRPAVLLSACLFRLPALIEDPASTLRTALPIVVAIQIVYAIACLSPAGSQQAKPARKARPGERRKQEATGPNLVVTTILSLLLTAIATPALHLVFVLFGAPFLDHTEHTFLCAAHLSILTAFPVFYAHGVDSEAMLAIAGAYAPLDEVFGGLLGAVLGAWLGAVPIPLDWDREWQKWPVTIVVGMYMGYVLGTKGLGTVFYGKRLGGPSGRESG</sequence>
<gene>
    <name evidence="10" type="ORF">ACRE_032680</name>
</gene>
<proteinExistence type="predicted"/>
<feature type="transmembrane region" description="Helical" evidence="9">
    <location>
        <begin position="148"/>
        <end position="167"/>
    </location>
</feature>
<dbReference type="UniPathway" id="UPA00196"/>
<feature type="transmembrane region" description="Helical" evidence="9">
    <location>
        <begin position="67"/>
        <end position="87"/>
    </location>
</feature>
<reference evidence="11" key="1">
    <citation type="journal article" date="2014" name="Genome Announc.">
        <title>Genome sequence and annotation of Acremonium chrysogenum, producer of the beta-lactam antibiotic cephalosporin C.</title>
        <authorList>
            <person name="Terfehr D."/>
            <person name="Dahlmann T.A."/>
            <person name="Specht T."/>
            <person name="Zadra I."/>
            <person name="Kuernsteiner H."/>
            <person name="Kueck U."/>
        </authorList>
    </citation>
    <scope>NUCLEOTIDE SEQUENCE [LARGE SCALE GENOMIC DNA]</scope>
    <source>
        <strain evidence="11">ATCC 11550 / CBS 779.69 / DSM 880 / IAM 14645 / JCM 23072 / IMI 49137</strain>
    </source>
</reference>